<dbReference type="GO" id="GO:0007166">
    <property type="term" value="P:cell surface receptor signaling pathway"/>
    <property type="evidence" value="ECO:0007669"/>
    <property type="project" value="InterPro"/>
</dbReference>
<keyword evidence="3 8" id="KW-1133">Transmembrane helix</keyword>
<dbReference type="Proteomes" id="UP000233556">
    <property type="component" value="Unassembled WGS sequence"/>
</dbReference>
<keyword evidence="11" id="KW-1185">Reference proteome</keyword>
<feature type="transmembrane region" description="Helical" evidence="8">
    <location>
        <begin position="116"/>
        <end position="134"/>
    </location>
</feature>
<dbReference type="GO" id="GO:0007189">
    <property type="term" value="P:adenylate cyclase-activating G protein-coupled receptor signaling pathway"/>
    <property type="evidence" value="ECO:0007669"/>
    <property type="project" value="TreeGrafter"/>
</dbReference>
<gene>
    <name evidence="10" type="ORF">llap_16286</name>
</gene>
<keyword evidence="5 8" id="KW-0472">Membrane</keyword>
<evidence type="ECO:0000256" key="8">
    <source>
        <dbReference type="SAM" id="Phobius"/>
    </source>
</evidence>
<evidence type="ECO:0000256" key="5">
    <source>
        <dbReference type="ARBA" id="ARBA00023136"/>
    </source>
</evidence>
<evidence type="ECO:0000256" key="7">
    <source>
        <dbReference type="ARBA" id="ARBA00023224"/>
    </source>
</evidence>
<dbReference type="GO" id="GO:0008284">
    <property type="term" value="P:positive regulation of cell population proliferation"/>
    <property type="evidence" value="ECO:0007669"/>
    <property type="project" value="TreeGrafter"/>
</dbReference>
<evidence type="ECO:0000256" key="6">
    <source>
        <dbReference type="ARBA" id="ARBA00023170"/>
    </source>
</evidence>
<keyword evidence="2 8" id="KW-0812">Transmembrane</keyword>
<evidence type="ECO:0000256" key="3">
    <source>
        <dbReference type="ARBA" id="ARBA00022989"/>
    </source>
</evidence>
<evidence type="ECO:0000256" key="2">
    <source>
        <dbReference type="ARBA" id="ARBA00022692"/>
    </source>
</evidence>
<feature type="transmembrane region" description="Helical" evidence="8">
    <location>
        <begin position="84"/>
        <end position="107"/>
    </location>
</feature>
<reference evidence="11" key="1">
    <citation type="submission" date="2017-11" db="EMBL/GenBank/DDBJ databases">
        <authorList>
            <person name="Lima N.C."/>
            <person name="Parody-Merino A.M."/>
            <person name="Battley P.F."/>
            <person name="Fidler A.E."/>
            <person name="Prosdocimi F."/>
        </authorList>
    </citation>
    <scope>NUCLEOTIDE SEQUENCE [LARGE SCALE GENOMIC DNA]</scope>
</reference>
<keyword evidence="6" id="KW-0675">Receptor</keyword>
<dbReference type="EMBL" id="KZ510120">
    <property type="protein sequence ID" value="PKU33410.1"/>
    <property type="molecule type" value="Genomic_DNA"/>
</dbReference>
<accession>A0A2I0THY5</accession>
<keyword evidence="4" id="KW-0297">G-protein coupled receptor</keyword>
<proteinExistence type="predicted"/>
<dbReference type="GO" id="GO:0017046">
    <property type="term" value="F:peptide hormone binding"/>
    <property type="evidence" value="ECO:0007669"/>
    <property type="project" value="TreeGrafter"/>
</dbReference>
<dbReference type="Pfam" id="PF00002">
    <property type="entry name" value="7tm_2"/>
    <property type="match status" value="1"/>
</dbReference>
<dbReference type="InterPro" id="IPR000832">
    <property type="entry name" value="GPCR_2_secretin-like"/>
</dbReference>
<sequence>MLMEMILSSWYNLCTSKRASPGFYFLCYVAHNQKKICASVSAGIVKRNCTKKGWSEPFPPYHIACPVEDEIPLEEQSYFSTIKIIYTVGYSVSITSLIIAVTVLIAFRRLRCPRNYIHVQLFFTFILKAIAIFIKDAVLFQEEDIDHCSFSTVST</sequence>
<reference evidence="11" key="2">
    <citation type="submission" date="2017-12" db="EMBL/GenBank/DDBJ databases">
        <title>Genome sequence of the Bar-tailed Godwit (Limosa lapponica baueri).</title>
        <authorList>
            <person name="Lima N.C.B."/>
            <person name="Parody-Merino A.M."/>
            <person name="Battley P.F."/>
            <person name="Fidler A.E."/>
            <person name="Prosdocimi F."/>
        </authorList>
    </citation>
    <scope>NUCLEOTIDE SEQUENCE [LARGE SCALE GENOMIC DNA]</scope>
</reference>
<organism evidence="10 11">
    <name type="scientific">Limosa lapponica baueri</name>
    <dbReference type="NCBI Taxonomy" id="1758121"/>
    <lineage>
        <taxon>Eukaryota</taxon>
        <taxon>Metazoa</taxon>
        <taxon>Chordata</taxon>
        <taxon>Craniata</taxon>
        <taxon>Vertebrata</taxon>
        <taxon>Euteleostomi</taxon>
        <taxon>Archelosauria</taxon>
        <taxon>Archosauria</taxon>
        <taxon>Dinosauria</taxon>
        <taxon>Saurischia</taxon>
        <taxon>Theropoda</taxon>
        <taxon>Coelurosauria</taxon>
        <taxon>Aves</taxon>
        <taxon>Neognathae</taxon>
        <taxon>Neoaves</taxon>
        <taxon>Charadriiformes</taxon>
        <taxon>Scolopacidae</taxon>
        <taxon>Limosa</taxon>
    </lineage>
</organism>
<dbReference type="PANTHER" id="PTHR45620">
    <property type="entry name" value="PDF RECEPTOR-LIKE PROTEIN-RELATED"/>
    <property type="match status" value="1"/>
</dbReference>
<comment type="subcellular location">
    <subcellularLocation>
        <location evidence="1">Membrane</location>
        <topology evidence="1">Multi-pass membrane protein</topology>
    </subcellularLocation>
</comment>
<protein>
    <recommendedName>
        <fullName evidence="9">G-protein coupled receptors family 2 profile 2 domain-containing protein</fullName>
    </recommendedName>
</protein>
<evidence type="ECO:0000313" key="10">
    <source>
        <dbReference type="EMBL" id="PKU33410.1"/>
    </source>
</evidence>
<dbReference type="Gene3D" id="1.20.1070.10">
    <property type="entry name" value="Rhodopsin 7-helix transmembrane proteins"/>
    <property type="match status" value="1"/>
</dbReference>
<name>A0A2I0THY5_LIMLA</name>
<evidence type="ECO:0000259" key="9">
    <source>
        <dbReference type="PROSITE" id="PS50261"/>
    </source>
</evidence>
<dbReference type="GO" id="GO:0008528">
    <property type="term" value="F:G protein-coupled peptide receptor activity"/>
    <property type="evidence" value="ECO:0007669"/>
    <property type="project" value="TreeGrafter"/>
</dbReference>
<dbReference type="SUPFAM" id="SSF111418">
    <property type="entry name" value="Hormone receptor domain"/>
    <property type="match status" value="1"/>
</dbReference>
<evidence type="ECO:0000313" key="11">
    <source>
        <dbReference type="Proteomes" id="UP000233556"/>
    </source>
</evidence>
<evidence type="ECO:0000256" key="1">
    <source>
        <dbReference type="ARBA" id="ARBA00004141"/>
    </source>
</evidence>
<dbReference type="InterPro" id="IPR017981">
    <property type="entry name" value="GPCR_2-like_7TM"/>
</dbReference>
<dbReference type="InterPro" id="IPR050332">
    <property type="entry name" value="GPCR_2"/>
</dbReference>
<evidence type="ECO:0000256" key="4">
    <source>
        <dbReference type="ARBA" id="ARBA00023040"/>
    </source>
</evidence>
<dbReference type="OrthoDB" id="5967113at2759"/>
<dbReference type="GO" id="GO:0019838">
    <property type="term" value="F:growth factor binding"/>
    <property type="evidence" value="ECO:0007669"/>
    <property type="project" value="TreeGrafter"/>
</dbReference>
<keyword evidence="7" id="KW-0807">Transducer</keyword>
<dbReference type="AlphaFoldDB" id="A0A2I0THY5"/>
<dbReference type="GO" id="GO:0016520">
    <property type="term" value="F:growth hormone-releasing hormone receptor activity"/>
    <property type="evidence" value="ECO:0007669"/>
    <property type="project" value="TreeGrafter"/>
</dbReference>
<dbReference type="PROSITE" id="PS50261">
    <property type="entry name" value="G_PROTEIN_RECEP_F2_4"/>
    <property type="match status" value="1"/>
</dbReference>
<dbReference type="GO" id="GO:0005886">
    <property type="term" value="C:plasma membrane"/>
    <property type="evidence" value="ECO:0007669"/>
    <property type="project" value="TreeGrafter"/>
</dbReference>
<dbReference type="InterPro" id="IPR036445">
    <property type="entry name" value="GPCR_2_extracell_dom_sf"/>
</dbReference>
<dbReference type="PANTHER" id="PTHR45620:SF14">
    <property type="entry name" value="GROWTH HORMONE-RELEASING HORMONE RECEPTOR"/>
    <property type="match status" value="1"/>
</dbReference>
<feature type="domain" description="G-protein coupled receptors family 2 profile 2" evidence="9">
    <location>
        <begin position="82"/>
        <end position="155"/>
    </location>
</feature>
<dbReference type="PRINTS" id="PR00249">
    <property type="entry name" value="GPCRSECRETIN"/>
</dbReference>